<dbReference type="PANTHER" id="PTHR21646:SF10">
    <property type="entry name" value="UBIQUITIN CARBOXYL-TERMINAL HYDROLASE 14"/>
    <property type="match status" value="1"/>
</dbReference>
<feature type="region of interest" description="Disordered" evidence="3">
    <location>
        <begin position="36"/>
        <end position="90"/>
    </location>
</feature>
<dbReference type="EC" id="3.4.19.12" evidence="2"/>
<feature type="region of interest" description="Disordered" evidence="3">
    <location>
        <begin position="238"/>
        <end position="336"/>
    </location>
</feature>
<evidence type="ECO:0000259" key="4">
    <source>
        <dbReference type="PROSITE" id="PS50235"/>
    </source>
</evidence>
<proteinExistence type="predicted"/>
<accession>A0ABN7T2Y2</accession>
<dbReference type="PANTHER" id="PTHR21646">
    <property type="entry name" value="UBIQUITIN CARBOXYL-TERMINAL HYDROLASE"/>
    <property type="match status" value="1"/>
</dbReference>
<dbReference type="InterPro" id="IPR001394">
    <property type="entry name" value="Peptidase_C19_UCH"/>
</dbReference>
<organism evidence="5 6">
    <name type="scientific">Oikopleura dioica</name>
    <name type="common">Tunicate</name>
    <dbReference type="NCBI Taxonomy" id="34765"/>
    <lineage>
        <taxon>Eukaryota</taxon>
        <taxon>Metazoa</taxon>
        <taxon>Chordata</taxon>
        <taxon>Tunicata</taxon>
        <taxon>Appendicularia</taxon>
        <taxon>Copelata</taxon>
        <taxon>Oikopleuridae</taxon>
        <taxon>Oikopleura</taxon>
    </lineage>
</organism>
<sequence>MDGAGDGKLPGGDTSHSEVRFVPSQHHAELLSDDSVVPSVQPVSQESSPVTAPTKRRGGVSFASNTEIIGPTMPIEGPRRMSSPNLSPNRNIFDTPETGCIGLKNIGNTCYMNSALQCLLHEPTFFNFFADFENASRNENGKGFKDTALTPEIRKLFNQYWTSKSSWIAPHDFKSRLDVECSQFAGLFQQDGQEFLAVMLDKMHEEIVEATKPANDLSQSSEHQNIVRAISNDGSSDSAFLSAGSDTNHQNSPFSDAGATQSVESKTRKRQSSGSSQADSPPNPASPINNAFHKVSLSDSPKHQLGSPSTSQASTSGSTTSSTPSQPAKRPRLTSECTIVSDDPKKLWDKYMAENLSPVSKNFQGQFASELCCKMCNNRSTTYENFMYLIVPVPNPEKKTLAIKYACHTESYFTKLAVEVSKKTTDKISLITDATKELLEKSNRKVTNMDLFELSDGQIRKQINISDPMYMLPTRENSELILMESVDLRNEPEVKETSGEDKIDCNICLGETVVGEMKTCPYSCGVMICACCAESFADSTECMKCKEKIEKYDDVEIDSKVNIPVAPALPAILEEQVSIVSLKLKIESEDLDDKLRSVSVPFSIRISKKTNSSKLYNYVTMYMLQFSEQMPEFDIHYSNINGEYCSKCGSTCQGCIVPPDFDIQLKSNDHFKIVTKSEISNVTWENSESYNNLFDKSKRPSLEKCLKEFTTPEEMGENCVYCQKCQKNTSATKTMTVQRFPDTLIIYLKRFVFENAISKKIDTEVLFDRIGLDVSALETADGEKSGKYNLIGSIQHFGTTNVGHYTAYAKNPFDGKWNYYDDQDVSVKRPTARDAKDVYILFYRRENAAGAEKTLLDTVISNAPEALHHEAPNVIFDTEEPGMQSCQIQTMDSTEELWMQVPDVEPANPPRVSPVGSPIRRVGGSINIRSCSPDGSINNCSPGSDREELDLDLDYQVEENTCQSEIPDAPDHEKGYF</sequence>
<protein>
    <recommendedName>
        <fullName evidence="2">ubiquitinyl hydrolase 1</fullName>
        <ecNumber evidence="2">3.4.19.12</ecNumber>
    </recommendedName>
</protein>
<dbReference type="PROSITE" id="PS50235">
    <property type="entry name" value="USP_3"/>
    <property type="match status" value="1"/>
</dbReference>
<evidence type="ECO:0000313" key="5">
    <source>
        <dbReference type="EMBL" id="CAG5111417.1"/>
    </source>
</evidence>
<feature type="domain" description="USP" evidence="4">
    <location>
        <begin position="101"/>
        <end position="846"/>
    </location>
</feature>
<dbReference type="Gene3D" id="3.90.70.10">
    <property type="entry name" value="Cysteine proteinases"/>
    <property type="match status" value="3"/>
</dbReference>
<evidence type="ECO:0000313" key="6">
    <source>
        <dbReference type="Proteomes" id="UP001158576"/>
    </source>
</evidence>
<name>A0ABN7T2Y2_OIKDI</name>
<dbReference type="InterPro" id="IPR050185">
    <property type="entry name" value="Ub_carboxyl-term_hydrolase"/>
</dbReference>
<feature type="compositionally biased region" description="Low complexity" evidence="3">
    <location>
        <begin position="306"/>
        <end position="328"/>
    </location>
</feature>
<feature type="compositionally biased region" description="Polar residues" evidence="3">
    <location>
        <begin position="238"/>
        <end position="264"/>
    </location>
</feature>
<dbReference type="Pfam" id="PF00443">
    <property type="entry name" value="UCH"/>
    <property type="match status" value="1"/>
</dbReference>
<evidence type="ECO:0000256" key="3">
    <source>
        <dbReference type="SAM" id="MobiDB-lite"/>
    </source>
</evidence>
<dbReference type="PROSITE" id="PS00972">
    <property type="entry name" value="USP_1"/>
    <property type="match status" value="1"/>
</dbReference>
<dbReference type="InterPro" id="IPR028889">
    <property type="entry name" value="USP"/>
</dbReference>
<evidence type="ECO:0000256" key="2">
    <source>
        <dbReference type="ARBA" id="ARBA00012759"/>
    </source>
</evidence>
<dbReference type="Proteomes" id="UP001158576">
    <property type="component" value="Chromosome 2"/>
</dbReference>
<dbReference type="SUPFAM" id="SSF54001">
    <property type="entry name" value="Cysteine proteinases"/>
    <property type="match status" value="1"/>
</dbReference>
<gene>
    <name evidence="5" type="ORF">OKIOD_LOCUS14494</name>
</gene>
<dbReference type="InterPro" id="IPR018200">
    <property type="entry name" value="USP_CS"/>
</dbReference>
<keyword evidence="6" id="KW-1185">Reference proteome</keyword>
<comment type="catalytic activity">
    <reaction evidence="1">
        <text>Thiol-dependent hydrolysis of ester, thioester, amide, peptide and isopeptide bonds formed by the C-terminal Gly of ubiquitin (a 76-residue protein attached to proteins as an intracellular targeting signal).</text>
        <dbReference type="EC" id="3.4.19.12"/>
    </reaction>
</comment>
<feature type="compositionally biased region" description="Low complexity" evidence="3">
    <location>
        <begin position="36"/>
        <end position="50"/>
    </location>
</feature>
<dbReference type="EMBL" id="OU015567">
    <property type="protein sequence ID" value="CAG5111417.1"/>
    <property type="molecule type" value="Genomic_DNA"/>
</dbReference>
<dbReference type="InterPro" id="IPR038765">
    <property type="entry name" value="Papain-like_cys_pep_sf"/>
</dbReference>
<reference evidence="5 6" key="1">
    <citation type="submission" date="2021-04" db="EMBL/GenBank/DDBJ databases">
        <authorList>
            <person name="Bliznina A."/>
        </authorList>
    </citation>
    <scope>NUCLEOTIDE SEQUENCE [LARGE SCALE GENOMIC DNA]</scope>
</reference>
<evidence type="ECO:0000256" key="1">
    <source>
        <dbReference type="ARBA" id="ARBA00000707"/>
    </source>
</evidence>